<evidence type="ECO:0000313" key="3">
    <source>
        <dbReference type="Proteomes" id="UP001595898"/>
    </source>
</evidence>
<comment type="caution">
    <text evidence="2">The sequence shown here is derived from an EMBL/GenBank/DDBJ whole genome shotgun (WGS) entry which is preliminary data.</text>
</comment>
<name>A0ABD5PL61_9EURY</name>
<keyword evidence="3" id="KW-1185">Reference proteome</keyword>
<reference evidence="2 3" key="1">
    <citation type="journal article" date="2019" name="Int. J. Syst. Evol. Microbiol.">
        <title>The Global Catalogue of Microorganisms (GCM) 10K type strain sequencing project: providing services to taxonomists for standard genome sequencing and annotation.</title>
        <authorList>
            <consortium name="The Broad Institute Genomics Platform"/>
            <consortium name="The Broad Institute Genome Sequencing Center for Infectious Disease"/>
            <person name="Wu L."/>
            <person name="Ma J."/>
        </authorList>
    </citation>
    <scope>NUCLEOTIDE SEQUENCE [LARGE SCALE GENOMIC DNA]</scope>
    <source>
        <strain evidence="2 3">WLHS5</strain>
    </source>
</reference>
<evidence type="ECO:0000256" key="1">
    <source>
        <dbReference type="SAM" id="MobiDB-lite"/>
    </source>
</evidence>
<feature type="region of interest" description="Disordered" evidence="1">
    <location>
        <begin position="106"/>
        <end position="132"/>
    </location>
</feature>
<dbReference type="AlphaFoldDB" id="A0ABD5PL61"/>
<dbReference type="EMBL" id="JBHSFA010000002">
    <property type="protein sequence ID" value="MFC4541309.1"/>
    <property type="molecule type" value="Genomic_DNA"/>
</dbReference>
<evidence type="ECO:0000313" key="2">
    <source>
        <dbReference type="EMBL" id="MFC4541309.1"/>
    </source>
</evidence>
<dbReference type="Proteomes" id="UP001595898">
    <property type="component" value="Unassembled WGS sequence"/>
</dbReference>
<protein>
    <submittedName>
        <fullName evidence="2">DUF3006 domain-containing protein</fullName>
    </submittedName>
</protein>
<gene>
    <name evidence="2" type="ORF">ACFO5R_05150</name>
</gene>
<proteinExistence type="predicted"/>
<organism evidence="2 3">
    <name type="scientific">Halosolutus amylolyticus</name>
    <dbReference type="NCBI Taxonomy" id="2932267"/>
    <lineage>
        <taxon>Archaea</taxon>
        <taxon>Methanobacteriati</taxon>
        <taxon>Methanobacteriota</taxon>
        <taxon>Stenosarchaea group</taxon>
        <taxon>Halobacteria</taxon>
        <taxon>Halobacteriales</taxon>
        <taxon>Natrialbaceae</taxon>
        <taxon>Halosolutus</taxon>
    </lineage>
</organism>
<accession>A0ABD5PL61</accession>
<dbReference type="RefSeq" id="WP_250139445.1">
    <property type="nucleotide sequence ID" value="NZ_JALIQP010000001.1"/>
</dbReference>
<sequence>MPALTPMTRRSIVRTLGASACATMIATTSVGARTDSDRTTDDDESTAAERYVAVVDRIVDGRHVVLLLEEEGKLVDQHVEPASEMPDVEEGDVLHVVVKDGDLCTYQHLPERPGEPADSDGIPVAPDPGGGS</sequence>